<evidence type="ECO:0000313" key="2">
    <source>
        <dbReference type="Proteomes" id="UP000244073"/>
    </source>
</evidence>
<dbReference type="GeneID" id="63816781"/>
<dbReference type="EMBL" id="MSFN02000003">
    <property type="protein sequence ID" value="PTU22209.1"/>
    <property type="molecule type" value="Genomic_DNA"/>
</dbReference>
<evidence type="ECO:0000313" key="1">
    <source>
        <dbReference type="EMBL" id="PTU22209.1"/>
    </source>
</evidence>
<dbReference type="VEuPathDB" id="FungiDB:P175DRAFT_0531759"/>
<proteinExistence type="predicted"/>
<protein>
    <submittedName>
        <fullName evidence="1">Uncharacterized protein</fullName>
    </submittedName>
</protein>
<accession>A0A2T5M112</accession>
<reference evidence="1 2" key="1">
    <citation type="journal article" date="2018" name="Proc. Natl. Acad. Sci. U.S.A.">
        <title>Linking secondary metabolites to gene clusters through genome sequencing of six diverse Aspergillus species.</title>
        <authorList>
            <person name="Kaerboelling I."/>
            <person name="Vesth T.C."/>
            <person name="Frisvad J.C."/>
            <person name="Nybo J.L."/>
            <person name="Theobald S."/>
            <person name="Kuo A."/>
            <person name="Bowyer P."/>
            <person name="Matsuda Y."/>
            <person name="Mondo S."/>
            <person name="Lyhne E.K."/>
            <person name="Kogle M.E."/>
            <person name="Clum A."/>
            <person name="Lipzen A."/>
            <person name="Salamov A."/>
            <person name="Ngan C.Y."/>
            <person name="Daum C."/>
            <person name="Chiniquy J."/>
            <person name="Barry K."/>
            <person name="LaButti K."/>
            <person name="Haridas S."/>
            <person name="Simmons B.A."/>
            <person name="Magnuson J.K."/>
            <person name="Mortensen U.H."/>
            <person name="Larsen T.O."/>
            <person name="Grigoriev I.V."/>
            <person name="Baker S.E."/>
            <person name="Andersen M.R."/>
        </authorList>
    </citation>
    <scope>NUCLEOTIDE SEQUENCE [LARGE SCALE GENOMIC DNA]</scope>
    <source>
        <strain evidence="1 2">IBT 24754</strain>
    </source>
</reference>
<organism evidence="1 2">
    <name type="scientific">Aspergillus ochraceoroseus IBT 24754</name>
    <dbReference type="NCBI Taxonomy" id="1392256"/>
    <lineage>
        <taxon>Eukaryota</taxon>
        <taxon>Fungi</taxon>
        <taxon>Dikarya</taxon>
        <taxon>Ascomycota</taxon>
        <taxon>Pezizomycotina</taxon>
        <taxon>Eurotiomycetes</taxon>
        <taxon>Eurotiomycetidae</taxon>
        <taxon>Eurotiales</taxon>
        <taxon>Aspergillaceae</taxon>
        <taxon>Aspergillus</taxon>
        <taxon>Aspergillus subgen. Nidulantes</taxon>
    </lineage>
</organism>
<dbReference type="AlphaFoldDB" id="A0A2T5M112"/>
<dbReference type="RefSeq" id="XP_040753601.1">
    <property type="nucleotide sequence ID" value="XM_040899899.1"/>
</dbReference>
<comment type="caution">
    <text evidence="1">The sequence shown here is derived from an EMBL/GenBank/DDBJ whole genome shotgun (WGS) entry which is preliminary data.</text>
</comment>
<gene>
    <name evidence="1" type="ORF">P175DRAFT_0531759</name>
</gene>
<dbReference type="Proteomes" id="UP000244073">
    <property type="component" value="Unassembled WGS sequence"/>
</dbReference>
<sequence>MNPPGRSLEIHPDGSEIGLPPPKIDLLCRLLNSEFLMVKPGYALHPEGQPELVSPTLGLGVRRYQAVESFLKFPGTCFKAALSSSLHGAPNGTHFPPPRPYGVAGEKCVRDTRLYRIWSEYSVVQNDWQNEGGMEAVNRSSVAMISSKRVLNG</sequence>
<name>A0A2T5M112_9EURO</name>